<comment type="caution">
    <text evidence="2">The sequence shown here is derived from an EMBL/GenBank/DDBJ whole genome shotgun (WGS) entry which is preliminary data.</text>
</comment>
<proteinExistence type="predicted"/>
<gene>
    <name evidence="2" type="ORF">Bca52824_003925</name>
</gene>
<name>A0A8X7WPQ4_BRACI</name>
<organism evidence="2 3">
    <name type="scientific">Brassica carinata</name>
    <name type="common">Ethiopian mustard</name>
    <name type="synonym">Abyssinian cabbage</name>
    <dbReference type="NCBI Taxonomy" id="52824"/>
    <lineage>
        <taxon>Eukaryota</taxon>
        <taxon>Viridiplantae</taxon>
        <taxon>Streptophyta</taxon>
        <taxon>Embryophyta</taxon>
        <taxon>Tracheophyta</taxon>
        <taxon>Spermatophyta</taxon>
        <taxon>Magnoliopsida</taxon>
        <taxon>eudicotyledons</taxon>
        <taxon>Gunneridae</taxon>
        <taxon>Pentapetalae</taxon>
        <taxon>rosids</taxon>
        <taxon>malvids</taxon>
        <taxon>Brassicales</taxon>
        <taxon>Brassicaceae</taxon>
        <taxon>Brassiceae</taxon>
        <taxon>Brassica</taxon>
    </lineage>
</organism>
<evidence type="ECO:0000256" key="1">
    <source>
        <dbReference type="SAM" id="Phobius"/>
    </source>
</evidence>
<evidence type="ECO:0000313" key="2">
    <source>
        <dbReference type="EMBL" id="KAG2332745.1"/>
    </source>
</evidence>
<protein>
    <submittedName>
        <fullName evidence="2">Uncharacterized protein</fullName>
    </submittedName>
</protein>
<keyword evidence="3" id="KW-1185">Reference proteome</keyword>
<reference evidence="2 3" key="1">
    <citation type="submission" date="2020-02" db="EMBL/GenBank/DDBJ databases">
        <authorList>
            <person name="Ma Q."/>
            <person name="Huang Y."/>
            <person name="Song X."/>
            <person name="Pei D."/>
        </authorList>
    </citation>
    <scope>NUCLEOTIDE SEQUENCE [LARGE SCALE GENOMIC DNA]</scope>
    <source>
        <strain evidence="2">Sxm20200214</strain>
        <tissue evidence="2">Leaf</tissue>
    </source>
</reference>
<evidence type="ECO:0000313" key="3">
    <source>
        <dbReference type="Proteomes" id="UP000886595"/>
    </source>
</evidence>
<dbReference type="OrthoDB" id="1095916at2759"/>
<sequence length="179" mass="20571">MHVPVNVTDYSLSSFYKGIYAVVDDTSLDSVFQRRVLPTGRQRRILSLNFSMFMADLKYFGFIRVKGSKHRYHIGHPKYFVRGKPELMKKMQEEAHDKRMHKFEQNRAMRKKAKARAMKLADALGDLISSLIVAMCFLFVDIVNVGFLMNPFVPKTKSLVSPGYNCPLVVTGHTVYLMT</sequence>
<keyword evidence="1" id="KW-0812">Transmembrane</keyword>
<dbReference type="Proteomes" id="UP000886595">
    <property type="component" value="Unassembled WGS sequence"/>
</dbReference>
<dbReference type="EMBL" id="JAAMPC010000001">
    <property type="protein sequence ID" value="KAG2332745.1"/>
    <property type="molecule type" value="Genomic_DNA"/>
</dbReference>
<feature type="transmembrane region" description="Helical" evidence="1">
    <location>
        <begin position="120"/>
        <end position="140"/>
    </location>
</feature>
<dbReference type="AlphaFoldDB" id="A0A8X7WPQ4"/>
<accession>A0A8X7WPQ4</accession>
<keyword evidence="1" id="KW-0472">Membrane</keyword>
<keyword evidence="1" id="KW-1133">Transmembrane helix</keyword>